<proteinExistence type="predicted"/>
<sequence>MKKLFLTVFFTASLSAAPQQLPNSQLLVDNPGVWQHYEMDLGPVFGRSDVLLDDTGEKVITFMTLPSNVDPGKLHQMLNGMRDSFKAQGAEYTDHKLMVNGQELQMLKTVISAEGGVDHRVYVLHDKLMTLILFQVGDTDIDKPVYRNLIASLSALK</sequence>
<evidence type="ECO:0000313" key="1">
    <source>
        <dbReference type="EMBL" id="GAA0344818.1"/>
    </source>
</evidence>
<dbReference type="EMBL" id="BAAAEI010000006">
    <property type="protein sequence ID" value="GAA0344818.1"/>
    <property type="molecule type" value="Genomic_DNA"/>
</dbReference>
<evidence type="ECO:0000313" key="2">
    <source>
        <dbReference type="Proteomes" id="UP001501757"/>
    </source>
</evidence>
<dbReference type="Proteomes" id="UP001501757">
    <property type="component" value="Unassembled WGS sequence"/>
</dbReference>
<dbReference type="RefSeq" id="WP_102795327.1">
    <property type="nucleotide sequence ID" value="NZ_BAAAEI010000006.1"/>
</dbReference>
<gene>
    <name evidence="1" type="ORF">GCM10009092_06600</name>
</gene>
<reference evidence="2" key="1">
    <citation type="journal article" date="2019" name="Int. J. Syst. Evol. Microbiol.">
        <title>The Global Catalogue of Microorganisms (GCM) 10K type strain sequencing project: providing services to taxonomists for standard genome sequencing and annotation.</title>
        <authorList>
            <consortium name="The Broad Institute Genomics Platform"/>
            <consortium name="The Broad Institute Genome Sequencing Center for Infectious Disease"/>
            <person name="Wu L."/>
            <person name="Ma J."/>
        </authorList>
    </citation>
    <scope>NUCLEOTIDE SEQUENCE [LARGE SCALE GENOMIC DNA]</scope>
    <source>
        <strain evidence="2">JCM 13378</strain>
    </source>
</reference>
<accession>A0ABP3GG80</accession>
<name>A0ABP3GG80_9ALTE</name>
<organism evidence="1 2">
    <name type="scientific">Bowmanella denitrificans</name>
    <dbReference type="NCBI Taxonomy" id="366582"/>
    <lineage>
        <taxon>Bacteria</taxon>
        <taxon>Pseudomonadati</taxon>
        <taxon>Pseudomonadota</taxon>
        <taxon>Gammaproteobacteria</taxon>
        <taxon>Alteromonadales</taxon>
        <taxon>Alteromonadaceae</taxon>
        <taxon>Bowmanella</taxon>
    </lineage>
</organism>
<comment type="caution">
    <text evidence="1">The sequence shown here is derived from an EMBL/GenBank/DDBJ whole genome shotgun (WGS) entry which is preliminary data.</text>
</comment>
<keyword evidence="2" id="KW-1185">Reference proteome</keyword>
<protein>
    <recommendedName>
        <fullName evidence="3">DUF1795 domain-containing protein</fullName>
    </recommendedName>
</protein>
<evidence type="ECO:0008006" key="3">
    <source>
        <dbReference type="Google" id="ProtNLM"/>
    </source>
</evidence>